<accession>A0ABY2ZQK6</accession>
<dbReference type="Gene3D" id="2.180.10.10">
    <property type="entry name" value="RHS repeat-associated core"/>
    <property type="match status" value="1"/>
</dbReference>
<organism evidence="1 2">
    <name type="scientific">Pantoea eucalypti</name>
    <dbReference type="NCBI Taxonomy" id="470933"/>
    <lineage>
        <taxon>Bacteria</taxon>
        <taxon>Pseudomonadati</taxon>
        <taxon>Pseudomonadota</taxon>
        <taxon>Gammaproteobacteria</taxon>
        <taxon>Enterobacterales</taxon>
        <taxon>Erwiniaceae</taxon>
        <taxon>Pantoea</taxon>
    </lineage>
</organism>
<dbReference type="PANTHER" id="PTHR32305:SF15">
    <property type="entry name" value="PROTEIN RHSA-RELATED"/>
    <property type="match status" value="1"/>
</dbReference>
<dbReference type="InterPro" id="IPR022385">
    <property type="entry name" value="Rhs_assc_core"/>
</dbReference>
<dbReference type="PANTHER" id="PTHR32305">
    <property type="match status" value="1"/>
</dbReference>
<dbReference type="NCBIfam" id="TIGR03696">
    <property type="entry name" value="Rhs_assc_core"/>
    <property type="match status" value="1"/>
</dbReference>
<dbReference type="RefSeq" id="WP_140915411.1">
    <property type="nucleotide sequence ID" value="NZ_VHJB01000004.1"/>
</dbReference>
<dbReference type="EMBL" id="VHJB01000004">
    <property type="protein sequence ID" value="TPV45288.1"/>
    <property type="molecule type" value="Genomic_DNA"/>
</dbReference>
<protein>
    <submittedName>
        <fullName evidence="1">RHS repeat-associated core domain-containing protein</fullName>
    </submittedName>
</protein>
<keyword evidence="2" id="KW-1185">Reference proteome</keyword>
<evidence type="ECO:0000313" key="2">
    <source>
        <dbReference type="Proteomes" id="UP000315469"/>
    </source>
</evidence>
<dbReference type="Proteomes" id="UP000315469">
    <property type="component" value="Unassembled WGS sequence"/>
</dbReference>
<feature type="non-terminal residue" evidence="1">
    <location>
        <position position="1"/>
    </location>
</feature>
<reference evidence="1 2" key="1">
    <citation type="submission" date="2019-06" db="EMBL/GenBank/DDBJ databases">
        <title>Taxogenomics and systematics of the genus Pantoea.</title>
        <authorList>
            <person name="Tambong J.T."/>
        </authorList>
    </citation>
    <scope>NUCLEOTIDE SEQUENCE [LARGE SCALE GENOMIC DNA]</scope>
    <source>
        <strain evidence="1 2">LMG 24197</strain>
    </source>
</reference>
<name>A0ABY2ZQK6_9GAMM</name>
<evidence type="ECO:0000313" key="1">
    <source>
        <dbReference type="EMBL" id="TPV45288.1"/>
    </source>
</evidence>
<comment type="caution">
    <text evidence="1">The sequence shown here is derived from an EMBL/GenBank/DDBJ whole genome shotgun (WGS) entry which is preliminary data.</text>
</comment>
<proteinExistence type="predicted"/>
<dbReference type="InterPro" id="IPR050708">
    <property type="entry name" value="T6SS_VgrG/RHS"/>
</dbReference>
<sequence>ELTGLHYNLFRYYDPDSGRFTQQDPIGLAGGINLYQYAPNALGWVDPWGLMKCKDPAKEATKWQGPHNDNYPFIDVYENTVIKKGTILYALHPNGDQLPAYTVSHPTVRQYKGNPLGYHEALQVKLDPKYPMRSKVRAYFVTEDIYVARGRAEANPQHGKGGGLQFYIPEEARLKLKPGKVIDI</sequence>
<gene>
    <name evidence="1" type="ORF">FJW02_00180</name>
</gene>